<proteinExistence type="evidence at transcript level"/>
<dbReference type="RefSeq" id="XP_069164850.1">
    <property type="nucleotide sequence ID" value="XM_069308749.1"/>
</dbReference>
<dbReference type="SMR" id="A0A1S5RQS9"/>
<dbReference type="InterPro" id="IPR024509">
    <property type="entry name" value="Anti-LPS_factor/Scygonadin"/>
</dbReference>
<dbReference type="Gene3D" id="3.30.160.320">
    <property type="match status" value="1"/>
</dbReference>
<dbReference type="GO" id="GO:0042742">
    <property type="term" value="P:defense response to bacterium"/>
    <property type="evidence" value="ECO:0007669"/>
    <property type="project" value="UniProtKB-KW"/>
</dbReference>
<reference evidence="4" key="1">
    <citation type="journal article" date="2017" name="Gene">
        <title>Newly identified PcToll4 regulates antimicrobial peptide expression in intestine of red swamp crayfish Procambarus clarkii.</title>
        <authorList>
            <person name="Huang Y."/>
            <person name="Li T."/>
            <person name="Jin M."/>
            <person name="Yin S."/>
            <person name="Hui K.M."/>
            <person name="Ren Q."/>
        </authorList>
    </citation>
    <scope>NUCLEOTIDE SEQUENCE</scope>
</reference>
<name>A0A1S5RQS9_PROCL</name>
<protein>
    <submittedName>
        <fullName evidence="4">ALF6</fullName>
    </submittedName>
</protein>
<evidence type="ECO:0000313" key="4">
    <source>
        <dbReference type="EMBL" id="AOG75599.1"/>
    </source>
</evidence>
<keyword evidence="3" id="KW-0732">Signal</keyword>
<dbReference type="Pfam" id="PF11630">
    <property type="entry name" value="Anti-LPS-SCYG"/>
    <property type="match status" value="1"/>
</dbReference>
<dbReference type="EMBL" id="KU680797">
    <property type="protein sequence ID" value="AOG75599.1"/>
    <property type="molecule type" value="mRNA"/>
</dbReference>
<accession>A0A1S5RQS9</accession>
<dbReference type="AlphaFoldDB" id="A0A1S5RQS9"/>
<feature type="chain" id="PRO_5010585738" evidence="3">
    <location>
        <begin position="26"/>
        <end position="123"/>
    </location>
</feature>
<keyword evidence="1" id="KW-0929">Antimicrobial</keyword>
<evidence type="ECO:0000256" key="1">
    <source>
        <dbReference type="ARBA" id="ARBA00022529"/>
    </source>
</evidence>
<dbReference type="OrthoDB" id="6367024at2759"/>
<keyword evidence="2" id="KW-0044">Antibiotic</keyword>
<organism evidence="4">
    <name type="scientific">Procambarus clarkii</name>
    <name type="common">Red swamp crayfish</name>
    <dbReference type="NCBI Taxonomy" id="6728"/>
    <lineage>
        <taxon>Eukaryota</taxon>
        <taxon>Metazoa</taxon>
        <taxon>Ecdysozoa</taxon>
        <taxon>Arthropoda</taxon>
        <taxon>Crustacea</taxon>
        <taxon>Multicrustacea</taxon>
        <taxon>Malacostraca</taxon>
        <taxon>Eumalacostraca</taxon>
        <taxon>Eucarida</taxon>
        <taxon>Decapoda</taxon>
        <taxon>Pleocyemata</taxon>
        <taxon>Astacidea</taxon>
        <taxon>Astacoidea</taxon>
        <taxon>Cambaridae</taxon>
        <taxon>Procambarus</taxon>
    </lineage>
</organism>
<dbReference type="KEGG" id="pcla:138354478"/>
<dbReference type="InterPro" id="IPR038539">
    <property type="entry name" value="Anti-LPS_factor/Scygonadin_sf"/>
</dbReference>
<feature type="signal peptide" evidence="3">
    <location>
        <begin position="1"/>
        <end position="25"/>
    </location>
</feature>
<evidence type="ECO:0000256" key="3">
    <source>
        <dbReference type="SAM" id="SignalP"/>
    </source>
</evidence>
<dbReference type="GeneID" id="138354478"/>
<evidence type="ECO:0000256" key="2">
    <source>
        <dbReference type="ARBA" id="ARBA00023022"/>
    </source>
</evidence>
<sequence>MHQSVLVCVLVVAALTAPFLPRCQAQLDILAPLLGDQVKGLFRQGEAVLLDHYCNYSVKPKFRKWELYYDGSFWCPGWTNIKGEALTRSQSSVVNKATEDFIKKAQAKGLISDEEAKSWFGAN</sequence>